<dbReference type="InterPro" id="IPR036942">
    <property type="entry name" value="Beta-barrel_TonB_sf"/>
</dbReference>
<evidence type="ECO:0000256" key="2">
    <source>
        <dbReference type="ARBA" id="ARBA00022448"/>
    </source>
</evidence>
<dbReference type="Gene3D" id="2.40.170.20">
    <property type="entry name" value="TonB-dependent receptor, beta-barrel domain"/>
    <property type="match status" value="1"/>
</dbReference>
<feature type="domain" description="TonB-dependent receptor plug" evidence="13">
    <location>
        <begin position="119"/>
        <end position="227"/>
    </location>
</feature>
<dbReference type="InterPro" id="IPR023996">
    <property type="entry name" value="TonB-dep_OMP_SusC/RagA"/>
</dbReference>
<evidence type="ECO:0000259" key="13">
    <source>
        <dbReference type="Pfam" id="PF07715"/>
    </source>
</evidence>
<reference evidence="14 15" key="1">
    <citation type="submission" date="2019-09" db="EMBL/GenBank/DDBJ databases">
        <title>Genome sequence and assembly of Adhaeribacter sp.</title>
        <authorList>
            <person name="Chhetri G."/>
        </authorList>
    </citation>
    <scope>NUCLEOTIDE SEQUENCE [LARGE SCALE GENOMIC DNA]</scope>
    <source>
        <strain evidence="14 15">DK36</strain>
    </source>
</reference>
<dbReference type="FunFam" id="2.60.40.1120:FF:000003">
    <property type="entry name" value="Outer membrane protein Omp121"/>
    <property type="match status" value="1"/>
</dbReference>
<evidence type="ECO:0000313" key="15">
    <source>
        <dbReference type="Proteomes" id="UP000323426"/>
    </source>
</evidence>
<feature type="domain" description="TonB-dependent receptor-like beta-barrel" evidence="12">
    <location>
        <begin position="424"/>
        <end position="990"/>
    </location>
</feature>
<sequence length="1048" mass="115190">MKNKLLRLTTTLFFFTLLSVDFAFAQGRAISGKVTSKEEGGALPGVSVLVKGTTNGTITNTDGNYQLNVPDNATLVFSFIGFTSQEVAVGNRTTVDVALLPDAKALSEVVVIGYGTQTKRAVTGSVASVGYDKFKDRSFSNVTQALAGELPGVNITQAQGAPGQSPIIRIRGISSITAGTNPLYVVDGLPMENFNLNNINPQDIESVEVLKDASSAAIYGSRGANGVVIITTKLGKVGKTSINASYEFGQQEVTRKIDLMDAQQFVNYYVDAHNNAWTASGPGRLASDPNSVRPTQFRIPEDFVTNPQQFGKGTDWQDVMYRTAPSHNTQLSVSGGTDKTQFLFSGAYLNQEAVLDRNYYKRLSLRTNIKQTISEKIAIGVNLAFTGIYDRTDGTQGKSDVVSLGVQSDPIFPVYNELGNLGFKDPNSTWYRFATYTDLQLWHPYSLTREIAKQNKSFNTMGTAYLEYNIIKDLKFRTSINGNLYNTRYNAYQNKDMKFGYSSALAARGDVNNSFMLNWLTENTLTYDRHFGSHGVTALVGYTAQKQRDEYSSVTAGNFPNDLVQTLNAGTVNGGTSLASEWSMLSYLARVNYNFLDRYFLTGTIRRDGSSRFGTNTKWGYFPSVSAGWLVSDENFLKNVTLINNLKLRASYGVAGNNQIPNYGPIGLLGNQNYVYGNNLANGLNVTNIANQDLKWEKTTQLNFGVDVGLLSNRLNLTAEVYSSTTNDLLLFVPVPDLTGFSTQLTNIGKMRNRGFEFGLNSRNLVGNFNWTTDFNLSVNRNKVLQLGPGNAPIVYTDFVVTVKTEVGQPLSNYYGYVFDGVYKNQAEIDASPHDPTTTPGDPIVRDVNGDGKITEADRTTIGNYQPNFTSGLTNSFSYKGVELSFMLQGSFGGEIANQLIRYNGIWNGGRNAYAEVANYWKSESEPGDGKHFKPTVAPKGLQEKFSSYWVEDGSFVRIKNVRVSYALPSNLLTRLPVKSARIFLNAENVHLFSKYLNYDPENTTYPATTYSPTATSASGIPSGTMLGVDYGSYPVPRIVTLGARFEF</sequence>
<dbReference type="InterPro" id="IPR000531">
    <property type="entry name" value="Beta-barrel_TonB"/>
</dbReference>
<feature type="chain" id="PRO_5024332285" evidence="11">
    <location>
        <begin position="26"/>
        <end position="1048"/>
    </location>
</feature>
<dbReference type="InterPro" id="IPR008969">
    <property type="entry name" value="CarboxyPept-like_regulatory"/>
</dbReference>
<dbReference type="InterPro" id="IPR023997">
    <property type="entry name" value="TonB-dep_OMP_SusC/RagA_CS"/>
</dbReference>
<evidence type="ECO:0000259" key="12">
    <source>
        <dbReference type="Pfam" id="PF00593"/>
    </source>
</evidence>
<dbReference type="RefSeq" id="WP_150091956.1">
    <property type="nucleotide sequence ID" value="NZ_VWSF01000024.1"/>
</dbReference>
<dbReference type="InterPro" id="IPR039426">
    <property type="entry name" value="TonB-dep_rcpt-like"/>
</dbReference>
<evidence type="ECO:0000256" key="11">
    <source>
        <dbReference type="SAM" id="SignalP"/>
    </source>
</evidence>
<feature type="signal peptide" evidence="11">
    <location>
        <begin position="1"/>
        <end position="25"/>
    </location>
</feature>
<dbReference type="InterPro" id="IPR012910">
    <property type="entry name" value="Plug_dom"/>
</dbReference>
<evidence type="ECO:0000256" key="8">
    <source>
        <dbReference type="PROSITE-ProRule" id="PRU01360"/>
    </source>
</evidence>
<keyword evidence="5 9" id="KW-0798">TonB box</keyword>
<keyword evidence="7 8" id="KW-0998">Cell outer membrane</keyword>
<dbReference type="GO" id="GO:0009279">
    <property type="term" value="C:cell outer membrane"/>
    <property type="evidence" value="ECO:0007669"/>
    <property type="project" value="UniProtKB-SubCell"/>
</dbReference>
<evidence type="ECO:0000256" key="7">
    <source>
        <dbReference type="ARBA" id="ARBA00023237"/>
    </source>
</evidence>
<proteinExistence type="inferred from homology"/>
<comment type="similarity">
    <text evidence="8 9">Belongs to the TonB-dependent receptor family.</text>
</comment>
<keyword evidence="3 8" id="KW-1134">Transmembrane beta strand</keyword>
<dbReference type="Pfam" id="PF13715">
    <property type="entry name" value="CarbopepD_reg_2"/>
    <property type="match status" value="1"/>
</dbReference>
<keyword evidence="6 8" id="KW-0472">Membrane</keyword>
<name>A0A5M6D6Q8_9BACT</name>
<organism evidence="14 15">
    <name type="scientific">Adhaeribacter rhizoryzae</name>
    <dbReference type="NCBI Taxonomy" id="2607907"/>
    <lineage>
        <taxon>Bacteria</taxon>
        <taxon>Pseudomonadati</taxon>
        <taxon>Bacteroidota</taxon>
        <taxon>Cytophagia</taxon>
        <taxon>Cytophagales</taxon>
        <taxon>Hymenobacteraceae</taxon>
        <taxon>Adhaeribacter</taxon>
    </lineage>
</organism>
<evidence type="ECO:0000256" key="5">
    <source>
        <dbReference type="ARBA" id="ARBA00023077"/>
    </source>
</evidence>
<dbReference type="EMBL" id="VWSF01000024">
    <property type="protein sequence ID" value="KAA5540875.1"/>
    <property type="molecule type" value="Genomic_DNA"/>
</dbReference>
<accession>A0A5M6D6Q8</accession>
<keyword evidence="11" id="KW-0732">Signal</keyword>
<dbReference type="Proteomes" id="UP000323426">
    <property type="component" value="Unassembled WGS sequence"/>
</dbReference>
<dbReference type="SUPFAM" id="SSF56935">
    <property type="entry name" value="Porins"/>
    <property type="match status" value="1"/>
</dbReference>
<dbReference type="Gene3D" id="2.60.40.1120">
    <property type="entry name" value="Carboxypeptidase-like, regulatory domain"/>
    <property type="match status" value="1"/>
</dbReference>
<dbReference type="NCBIfam" id="TIGR04056">
    <property type="entry name" value="OMP_RagA_SusC"/>
    <property type="match status" value="1"/>
</dbReference>
<gene>
    <name evidence="14" type="ORF">F0145_21740</name>
</gene>
<evidence type="ECO:0000256" key="6">
    <source>
        <dbReference type="ARBA" id="ARBA00023136"/>
    </source>
</evidence>
<dbReference type="SUPFAM" id="SSF49464">
    <property type="entry name" value="Carboxypeptidase regulatory domain-like"/>
    <property type="match status" value="1"/>
</dbReference>
<evidence type="ECO:0000313" key="14">
    <source>
        <dbReference type="EMBL" id="KAA5540875.1"/>
    </source>
</evidence>
<dbReference type="AlphaFoldDB" id="A0A5M6D6Q8"/>
<comment type="caution">
    <text evidence="14">The sequence shown here is derived from an EMBL/GenBank/DDBJ whole genome shotgun (WGS) entry which is preliminary data.</text>
</comment>
<dbReference type="Gene3D" id="2.170.130.10">
    <property type="entry name" value="TonB-dependent receptor, plug domain"/>
    <property type="match status" value="1"/>
</dbReference>
<keyword evidence="2 8" id="KW-0813">Transport</keyword>
<dbReference type="NCBIfam" id="TIGR04057">
    <property type="entry name" value="SusC_RagA_signa"/>
    <property type="match status" value="1"/>
</dbReference>
<keyword evidence="15" id="KW-1185">Reference proteome</keyword>
<protein>
    <submittedName>
        <fullName evidence="14">TonB-dependent receptor</fullName>
    </submittedName>
</protein>
<dbReference type="Pfam" id="PF00593">
    <property type="entry name" value="TonB_dep_Rec_b-barrel"/>
    <property type="match status" value="1"/>
</dbReference>
<evidence type="ECO:0000256" key="3">
    <source>
        <dbReference type="ARBA" id="ARBA00022452"/>
    </source>
</evidence>
<keyword evidence="14" id="KW-0675">Receptor</keyword>
<evidence type="ECO:0000256" key="9">
    <source>
        <dbReference type="RuleBase" id="RU003357"/>
    </source>
</evidence>
<keyword evidence="4 8" id="KW-0812">Transmembrane</keyword>
<feature type="region of interest" description="Disordered" evidence="10">
    <location>
        <begin position="829"/>
        <end position="850"/>
    </location>
</feature>
<dbReference type="Pfam" id="PF07715">
    <property type="entry name" value="Plug"/>
    <property type="match status" value="1"/>
</dbReference>
<comment type="subcellular location">
    <subcellularLocation>
        <location evidence="1 8">Cell outer membrane</location>
        <topology evidence="1 8">Multi-pass membrane protein</topology>
    </subcellularLocation>
</comment>
<dbReference type="InterPro" id="IPR037066">
    <property type="entry name" value="Plug_dom_sf"/>
</dbReference>
<dbReference type="PROSITE" id="PS52016">
    <property type="entry name" value="TONB_DEPENDENT_REC_3"/>
    <property type="match status" value="1"/>
</dbReference>
<evidence type="ECO:0000256" key="1">
    <source>
        <dbReference type="ARBA" id="ARBA00004571"/>
    </source>
</evidence>
<evidence type="ECO:0000256" key="4">
    <source>
        <dbReference type="ARBA" id="ARBA00022692"/>
    </source>
</evidence>
<evidence type="ECO:0000256" key="10">
    <source>
        <dbReference type="SAM" id="MobiDB-lite"/>
    </source>
</evidence>
<dbReference type="FunFam" id="2.170.130.10:FF:000008">
    <property type="entry name" value="SusC/RagA family TonB-linked outer membrane protein"/>
    <property type="match status" value="1"/>
</dbReference>